<dbReference type="SUPFAM" id="SSF52540">
    <property type="entry name" value="P-loop containing nucleoside triphosphate hydrolases"/>
    <property type="match status" value="1"/>
</dbReference>
<proteinExistence type="inferred from homology"/>
<dbReference type="Gene3D" id="3.40.50.300">
    <property type="entry name" value="P-loop containing nucleotide triphosphate hydrolases"/>
    <property type="match status" value="1"/>
</dbReference>
<feature type="non-terminal residue" evidence="4">
    <location>
        <position position="133"/>
    </location>
</feature>
<evidence type="ECO:0000256" key="1">
    <source>
        <dbReference type="ARBA" id="ARBA00005417"/>
    </source>
</evidence>
<evidence type="ECO:0000259" key="3">
    <source>
        <dbReference type="Pfam" id="PF00005"/>
    </source>
</evidence>
<gene>
    <name evidence="4" type="ORF">METZ01_LOCUS209885</name>
</gene>
<dbReference type="EMBL" id="UINC01047586">
    <property type="protein sequence ID" value="SVB57031.1"/>
    <property type="molecule type" value="Genomic_DNA"/>
</dbReference>
<reference evidence="4" key="1">
    <citation type="submission" date="2018-05" db="EMBL/GenBank/DDBJ databases">
        <authorList>
            <person name="Lanie J.A."/>
            <person name="Ng W.-L."/>
            <person name="Kazmierczak K.M."/>
            <person name="Andrzejewski T.M."/>
            <person name="Davidsen T.M."/>
            <person name="Wayne K.J."/>
            <person name="Tettelin H."/>
            <person name="Glass J.I."/>
            <person name="Rusch D."/>
            <person name="Podicherti R."/>
            <person name="Tsui H.-C.T."/>
            <person name="Winkler M.E."/>
        </authorList>
    </citation>
    <scope>NUCLEOTIDE SEQUENCE</scope>
</reference>
<keyword evidence="2" id="KW-0813">Transport</keyword>
<dbReference type="GO" id="GO:0005524">
    <property type="term" value="F:ATP binding"/>
    <property type="evidence" value="ECO:0007669"/>
    <property type="project" value="InterPro"/>
</dbReference>
<organism evidence="4">
    <name type="scientific">marine metagenome</name>
    <dbReference type="NCBI Taxonomy" id="408172"/>
    <lineage>
        <taxon>unclassified sequences</taxon>
        <taxon>metagenomes</taxon>
        <taxon>ecological metagenomes</taxon>
    </lineage>
</organism>
<dbReference type="InterPro" id="IPR027417">
    <property type="entry name" value="P-loop_NTPase"/>
</dbReference>
<accession>A0A382F4I1</accession>
<evidence type="ECO:0000256" key="2">
    <source>
        <dbReference type="ARBA" id="ARBA00022448"/>
    </source>
</evidence>
<dbReference type="Pfam" id="PF00005">
    <property type="entry name" value="ABC_tran"/>
    <property type="match status" value="1"/>
</dbReference>
<dbReference type="PANTHER" id="PTHR43335">
    <property type="entry name" value="ABC TRANSPORTER, ATP-BINDING PROTEIN"/>
    <property type="match status" value="1"/>
</dbReference>
<dbReference type="AlphaFoldDB" id="A0A382F4I1"/>
<dbReference type="PANTHER" id="PTHR43335:SF4">
    <property type="entry name" value="ABC TRANSPORTER, ATP-BINDING PROTEIN"/>
    <property type="match status" value="1"/>
</dbReference>
<name>A0A382F4I1_9ZZZZ</name>
<dbReference type="CDD" id="cd03230">
    <property type="entry name" value="ABC_DR_subfamily_A"/>
    <property type="match status" value="1"/>
</dbReference>
<dbReference type="GO" id="GO:0016887">
    <property type="term" value="F:ATP hydrolysis activity"/>
    <property type="evidence" value="ECO:0007669"/>
    <property type="project" value="InterPro"/>
</dbReference>
<comment type="similarity">
    <text evidence="1">Belongs to the ABC transporter superfamily.</text>
</comment>
<protein>
    <recommendedName>
        <fullName evidence="3">ABC transporter domain-containing protein</fullName>
    </recommendedName>
</protein>
<sequence length="133" mass="14989">MVKQDSKSMMIQASGLTHYYGPYAAIEDVNFNVERGEVLGFLGPNGAGKTTTMRILTGYMPPTRGKVTLDDYDIVEQSLEVRRKVGYLPETVPLYTDMSVSTYLKYMGTLRQMPPKNIKRRISEVIDVCRLGD</sequence>
<dbReference type="InterPro" id="IPR003439">
    <property type="entry name" value="ABC_transporter-like_ATP-bd"/>
</dbReference>
<evidence type="ECO:0000313" key="4">
    <source>
        <dbReference type="EMBL" id="SVB57031.1"/>
    </source>
</evidence>
<feature type="domain" description="ABC transporter" evidence="3">
    <location>
        <begin position="27"/>
        <end position="125"/>
    </location>
</feature>